<keyword evidence="8" id="KW-1185">Reference proteome</keyword>
<dbReference type="InterPro" id="IPR051907">
    <property type="entry name" value="DoxX-like_oxidoreductase"/>
</dbReference>
<evidence type="ECO:0000256" key="5">
    <source>
        <dbReference type="ARBA" id="ARBA00023136"/>
    </source>
</evidence>
<dbReference type="KEGG" id="halg:HUG10_11880"/>
<evidence type="ECO:0000313" key="8">
    <source>
        <dbReference type="Proteomes" id="UP000509750"/>
    </source>
</evidence>
<evidence type="ECO:0000256" key="4">
    <source>
        <dbReference type="ARBA" id="ARBA00022989"/>
    </source>
</evidence>
<feature type="transmembrane region" description="Helical" evidence="6">
    <location>
        <begin position="118"/>
        <end position="135"/>
    </location>
</feature>
<evidence type="ECO:0000256" key="3">
    <source>
        <dbReference type="ARBA" id="ARBA00022692"/>
    </source>
</evidence>
<keyword evidence="3 6" id="KW-0812">Transmembrane</keyword>
<evidence type="ECO:0000313" key="7">
    <source>
        <dbReference type="EMBL" id="QLG28207.1"/>
    </source>
</evidence>
<dbReference type="InterPro" id="IPR032808">
    <property type="entry name" value="DoxX"/>
</dbReference>
<evidence type="ECO:0000256" key="1">
    <source>
        <dbReference type="ARBA" id="ARBA00004651"/>
    </source>
</evidence>
<gene>
    <name evidence="7" type="ORF">HUG10_11880</name>
</gene>
<keyword evidence="5 6" id="KW-0472">Membrane</keyword>
<feature type="transmembrane region" description="Helical" evidence="6">
    <location>
        <begin position="81"/>
        <end position="106"/>
    </location>
</feature>
<dbReference type="OrthoDB" id="201096at2157"/>
<dbReference type="PANTHER" id="PTHR33452">
    <property type="entry name" value="OXIDOREDUCTASE CATD-RELATED"/>
    <property type="match status" value="1"/>
</dbReference>
<dbReference type="RefSeq" id="WP_179169782.1">
    <property type="nucleotide sequence ID" value="NZ_CP058529.1"/>
</dbReference>
<dbReference type="Pfam" id="PF07681">
    <property type="entry name" value="DoxX"/>
    <property type="match status" value="1"/>
</dbReference>
<dbReference type="GeneID" id="56029543"/>
<reference evidence="7 8" key="1">
    <citation type="submission" date="2020-07" db="EMBL/GenBank/DDBJ databases">
        <title>Gai3-2, isolated from salt lake.</title>
        <authorList>
            <person name="Cui H."/>
            <person name="Shi X."/>
        </authorList>
    </citation>
    <scope>NUCLEOTIDE SEQUENCE [LARGE SCALE GENOMIC DNA]</scope>
    <source>
        <strain evidence="7 8">Gai3-2</strain>
    </source>
</reference>
<name>A0A7D5GLQ8_9EURY</name>
<protein>
    <submittedName>
        <fullName evidence="7">DoxX family protein</fullName>
    </submittedName>
</protein>
<proteinExistence type="predicted"/>
<sequence>MSSTTTPRNPANDRSTSIGLLLLRVALGVVFVVTGVGKVFQVGPDAVPVAALAGLISGLGFPAPTALAWFVSLLEMVGGALLLFGFLTRFVAGLLAVDMAVATFLYHLPNGFAVADGGYEYTFVLLCATAALVFTGPGRYSLSYGVLGGELLPVGGDSSRSHS</sequence>
<evidence type="ECO:0000256" key="2">
    <source>
        <dbReference type="ARBA" id="ARBA00022475"/>
    </source>
</evidence>
<dbReference type="EMBL" id="CP058529">
    <property type="protein sequence ID" value="QLG28207.1"/>
    <property type="molecule type" value="Genomic_DNA"/>
</dbReference>
<dbReference type="PANTHER" id="PTHR33452:SF1">
    <property type="entry name" value="INNER MEMBRANE PROTEIN YPHA-RELATED"/>
    <property type="match status" value="1"/>
</dbReference>
<feature type="transmembrane region" description="Helical" evidence="6">
    <location>
        <begin position="21"/>
        <end position="40"/>
    </location>
</feature>
<dbReference type="AlphaFoldDB" id="A0A7D5GLQ8"/>
<accession>A0A7D5GLQ8</accession>
<organism evidence="7 8">
    <name type="scientific">Halorarum halophilum</name>
    <dbReference type="NCBI Taxonomy" id="2743090"/>
    <lineage>
        <taxon>Archaea</taxon>
        <taxon>Methanobacteriati</taxon>
        <taxon>Methanobacteriota</taxon>
        <taxon>Stenosarchaea group</taxon>
        <taxon>Halobacteria</taxon>
        <taxon>Halobacteriales</taxon>
        <taxon>Haloferacaceae</taxon>
        <taxon>Halorarum</taxon>
    </lineage>
</organism>
<keyword evidence="4 6" id="KW-1133">Transmembrane helix</keyword>
<feature type="transmembrane region" description="Helical" evidence="6">
    <location>
        <begin position="46"/>
        <end position="74"/>
    </location>
</feature>
<dbReference type="Proteomes" id="UP000509750">
    <property type="component" value="Chromosome"/>
</dbReference>
<comment type="subcellular location">
    <subcellularLocation>
        <location evidence="1">Cell membrane</location>
        <topology evidence="1">Multi-pass membrane protein</topology>
    </subcellularLocation>
</comment>
<dbReference type="GO" id="GO:0005886">
    <property type="term" value="C:plasma membrane"/>
    <property type="evidence" value="ECO:0007669"/>
    <property type="project" value="UniProtKB-SubCell"/>
</dbReference>
<keyword evidence="2" id="KW-1003">Cell membrane</keyword>
<evidence type="ECO:0000256" key="6">
    <source>
        <dbReference type="SAM" id="Phobius"/>
    </source>
</evidence>